<evidence type="ECO:0000256" key="1">
    <source>
        <dbReference type="ARBA" id="ARBA00023015"/>
    </source>
</evidence>
<dbReference type="Pfam" id="PF01638">
    <property type="entry name" value="HxlR"/>
    <property type="match status" value="1"/>
</dbReference>
<organism evidence="5 6">
    <name type="scientific">Rhizobium oryzicola</name>
    <dbReference type="NCBI Taxonomy" id="1232668"/>
    <lineage>
        <taxon>Bacteria</taxon>
        <taxon>Pseudomonadati</taxon>
        <taxon>Pseudomonadota</taxon>
        <taxon>Alphaproteobacteria</taxon>
        <taxon>Hyphomicrobiales</taxon>
        <taxon>Rhizobiaceae</taxon>
        <taxon>Rhizobium/Agrobacterium group</taxon>
        <taxon>Rhizobium</taxon>
    </lineage>
</organism>
<dbReference type="PANTHER" id="PTHR33204:SF39">
    <property type="entry name" value="TRANSCRIPTIONAL REGULATORY PROTEIN"/>
    <property type="match status" value="1"/>
</dbReference>
<dbReference type="InterPro" id="IPR036388">
    <property type="entry name" value="WH-like_DNA-bd_sf"/>
</dbReference>
<evidence type="ECO:0000256" key="3">
    <source>
        <dbReference type="ARBA" id="ARBA00023163"/>
    </source>
</evidence>
<gene>
    <name evidence="5" type="ORF">Q2T52_23000</name>
</gene>
<keyword evidence="3" id="KW-0804">Transcription</keyword>
<keyword evidence="6" id="KW-1185">Reference proteome</keyword>
<comment type="caution">
    <text evidence="5">The sequence shown here is derived from an EMBL/GenBank/DDBJ whole genome shotgun (WGS) entry which is preliminary data.</text>
</comment>
<feature type="domain" description="HTH hxlR-type" evidence="4">
    <location>
        <begin position="12"/>
        <end position="111"/>
    </location>
</feature>
<dbReference type="EMBL" id="JAUKWQ010000011">
    <property type="protein sequence ID" value="MDO1584968.1"/>
    <property type="molecule type" value="Genomic_DNA"/>
</dbReference>
<keyword evidence="1" id="KW-0805">Transcription regulation</keyword>
<reference evidence="5" key="1">
    <citation type="journal article" date="2015" name="Int. J. Syst. Evol. Microbiol.">
        <title>Rhizobium oryzicola sp. nov., potential plant-growth-promoting endophytic bacteria isolated from rice roots.</title>
        <authorList>
            <person name="Zhang X.X."/>
            <person name="Gao J.S."/>
            <person name="Cao Y.H."/>
            <person name="Sheirdil R.A."/>
            <person name="Wang X.C."/>
            <person name="Zhang L."/>
        </authorList>
    </citation>
    <scope>NUCLEOTIDE SEQUENCE</scope>
    <source>
        <strain evidence="5">05753</strain>
    </source>
</reference>
<name>A0ABT8T2V5_9HYPH</name>
<dbReference type="Proteomes" id="UP001169006">
    <property type="component" value="Unassembled WGS sequence"/>
</dbReference>
<dbReference type="RefSeq" id="WP_302079231.1">
    <property type="nucleotide sequence ID" value="NZ_JAUKWQ010000011.1"/>
</dbReference>
<protein>
    <submittedName>
        <fullName evidence="5">Helix-turn-helix domain-containing protein</fullName>
    </submittedName>
</protein>
<keyword evidence="2" id="KW-0238">DNA-binding</keyword>
<accession>A0ABT8T2V5</accession>
<reference evidence="5" key="2">
    <citation type="submission" date="2023-07" db="EMBL/GenBank/DDBJ databases">
        <authorList>
            <person name="Sun H."/>
        </authorList>
    </citation>
    <scope>NUCLEOTIDE SEQUENCE</scope>
    <source>
        <strain evidence="5">05753</strain>
    </source>
</reference>
<evidence type="ECO:0000313" key="5">
    <source>
        <dbReference type="EMBL" id="MDO1584968.1"/>
    </source>
</evidence>
<sequence length="123" mass="13820">MDVTTAHAAGDCRSVSEILSRVGDKWTIQVIVALRQGPARFNGMKRQVNGISQQMLTRTLKALERDGMVVRTVHHSTPPQVEYRLTELGFSLSETARQLAEWATLNSDAIAQNRIRYDGRDRP</sequence>
<dbReference type="Gene3D" id="1.10.10.10">
    <property type="entry name" value="Winged helix-like DNA-binding domain superfamily/Winged helix DNA-binding domain"/>
    <property type="match status" value="1"/>
</dbReference>
<dbReference type="InterPro" id="IPR036390">
    <property type="entry name" value="WH_DNA-bd_sf"/>
</dbReference>
<dbReference type="InterPro" id="IPR002577">
    <property type="entry name" value="HTH_HxlR"/>
</dbReference>
<evidence type="ECO:0000259" key="4">
    <source>
        <dbReference type="PROSITE" id="PS51118"/>
    </source>
</evidence>
<evidence type="ECO:0000313" key="6">
    <source>
        <dbReference type="Proteomes" id="UP001169006"/>
    </source>
</evidence>
<dbReference type="PROSITE" id="PS51118">
    <property type="entry name" value="HTH_HXLR"/>
    <property type="match status" value="1"/>
</dbReference>
<dbReference type="PANTHER" id="PTHR33204">
    <property type="entry name" value="TRANSCRIPTIONAL REGULATOR, MARR FAMILY"/>
    <property type="match status" value="1"/>
</dbReference>
<evidence type="ECO:0000256" key="2">
    <source>
        <dbReference type="ARBA" id="ARBA00023125"/>
    </source>
</evidence>
<dbReference type="SUPFAM" id="SSF46785">
    <property type="entry name" value="Winged helix' DNA-binding domain"/>
    <property type="match status" value="1"/>
</dbReference>
<proteinExistence type="predicted"/>